<dbReference type="eggNOG" id="COG5002">
    <property type="taxonomic scope" value="Bacteria"/>
</dbReference>
<evidence type="ECO:0000256" key="7">
    <source>
        <dbReference type="ARBA" id="ARBA00023012"/>
    </source>
</evidence>
<dbReference type="CDD" id="cd00082">
    <property type="entry name" value="HisKA"/>
    <property type="match status" value="1"/>
</dbReference>
<dbReference type="EC" id="2.7.13.3" evidence="3"/>
<dbReference type="CDD" id="cd00075">
    <property type="entry name" value="HATPase"/>
    <property type="match status" value="1"/>
</dbReference>
<evidence type="ECO:0000256" key="6">
    <source>
        <dbReference type="ARBA" id="ARBA00022777"/>
    </source>
</evidence>
<evidence type="ECO:0000256" key="5">
    <source>
        <dbReference type="ARBA" id="ARBA00022679"/>
    </source>
</evidence>
<evidence type="ECO:0000256" key="4">
    <source>
        <dbReference type="ARBA" id="ARBA00022553"/>
    </source>
</evidence>
<evidence type="ECO:0000259" key="9">
    <source>
        <dbReference type="PROSITE" id="PS50109"/>
    </source>
</evidence>
<dbReference type="InterPro" id="IPR003661">
    <property type="entry name" value="HisK_dim/P_dom"/>
</dbReference>
<keyword evidence="5" id="KW-0808">Transferase</keyword>
<comment type="catalytic activity">
    <reaction evidence="1">
        <text>ATP + protein L-histidine = ADP + protein N-phospho-L-histidine.</text>
        <dbReference type="EC" id="2.7.13.3"/>
    </reaction>
</comment>
<proteinExistence type="predicted"/>
<dbReference type="InterPro" id="IPR005467">
    <property type="entry name" value="His_kinase_dom"/>
</dbReference>
<dbReference type="InterPro" id="IPR004358">
    <property type="entry name" value="Sig_transdc_His_kin-like_C"/>
</dbReference>
<dbReference type="PRINTS" id="PR00344">
    <property type="entry name" value="BCTRLSENSOR"/>
</dbReference>
<dbReference type="InterPro" id="IPR003594">
    <property type="entry name" value="HATPase_dom"/>
</dbReference>
<dbReference type="InterPro" id="IPR036097">
    <property type="entry name" value="HisK_dim/P_sf"/>
</dbReference>
<dbReference type="SMART" id="SM00388">
    <property type="entry name" value="HisKA"/>
    <property type="match status" value="1"/>
</dbReference>
<keyword evidence="7" id="KW-0902">Two-component regulatory system</keyword>
<dbReference type="Pfam" id="PF00512">
    <property type="entry name" value="HisKA"/>
    <property type="match status" value="1"/>
</dbReference>
<dbReference type="Gene3D" id="1.10.287.130">
    <property type="match status" value="1"/>
</dbReference>
<gene>
    <name evidence="10" type="ORF">CLOHIR_00092</name>
</gene>
<keyword evidence="8" id="KW-1133">Transmembrane helix</keyword>
<dbReference type="RefSeq" id="WP_006439009.1">
    <property type="nucleotide sequence ID" value="NZ_DS995354.1"/>
</dbReference>
<dbReference type="GO" id="GO:0000155">
    <property type="term" value="F:phosphorelay sensor kinase activity"/>
    <property type="evidence" value="ECO:0007669"/>
    <property type="project" value="InterPro"/>
</dbReference>
<comment type="caution">
    <text evidence="10">The sequence shown here is derived from an EMBL/GenBank/DDBJ whole genome shotgun (WGS) entry which is preliminary data.</text>
</comment>
<reference evidence="10 11" key="2">
    <citation type="submission" date="2008-10" db="EMBL/GenBank/DDBJ databases">
        <title>Draft genome sequence of Clostridium hiranonis (DSM 13275).</title>
        <authorList>
            <person name="Sudarsanam P."/>
            <person name="Ley R."/>
            <person name="Guruge J."/>
            <person name="Turnbaugh P.J."/>
            <person name="Mahowald M."/>
            <person name="Liep D."/>
            <person name="Gordon J."/>
        </authorList>
    </citation>
    <scope>NUCLEOTIDE SEQUENCE [LARGE SCALE GENOMIC DNA]</scope>
    <source>
        <strain evidence="10 11">DSM 13275</strain>
    </source>
</reference>
<keyword evidence="11" id="KW-1185">Reference proteome</keyword>
<dbReference type="SUPFAM" id="SSF55874">
    <property type="entry name" value="ATPase domain of HSP90 chaperone/DNA topoisomerase II/histidine kinase"/>
    <property type="match status" value="1"/>
</dbReference>
<dbReference type="PANTHER" id="PTHR45453:SF1">
    <property type="entry name" value="PHOSPHATE REGULON SENSOR PROTEIN PHOR"/>
    <property type="match status" value="1"/>
</dbReference>
<dbReference type="HOGENOM" id="CLU_000445_89_6_9"/>
<dbReference type="Proteomes" id="UP000003178">
    <property type="component" value="Unassembled WGS sequence"/>
</dbReference>
<accession>B6FW43</accession>
<dbReference type="STRING" id="500633.CLOHIR_00092"/>
<keyword evidence="8" id="KW-0472">Membrane</keyword>
<keyword evidence="6 10" id="KW-0418">Kinase</keyword>
<dbReference type="FunFam" id="3.30.565.10:FF:000006">
    <property type="entry name" value="Sensor histidine kinase WalK"/>
    <property type="match status" value="1"/>
</dbReference>
<evidence type="ECO:0000256" key="2">
    <source>
        <dbReference type="ARBA" id="ARBA00004370"/>
    </source>
</evidence>
<dbReference type="EMBL" id="ABWP01000004">
    <property type="protein sequence ID" value="EEA86240.1"/>
    <property type="molecule type" value="Genomic_DNA"/>
</dbReference>
<dbReference type="Gene3D" id="3.30.565.10">
    <property type="entry name" value="Histidine kinase-like ATPase, C-terminal domain"/>
    <property type="match status" value="1"/>
</dbReference>
<reference evidence="10 11" key="1">
    <citation type="submission" date="2008-09" db="EMBL/GenBank/DDBJ databases">
        <authorList>
            <person name="Fulton L."/>
            <person name="Clifton S."/>
            <person name="Fulton B."/>
            <person name="Xu J."/>
            <person name="Minx P."/>
            <person name="Pepin K.H."/>
            <person name="Johnson M."/>
            <person name="Thiruvilangam P."/>
            <person name="Bhonagiri V."/>
            <person name="Nash W.E."/>
            <person name="Mardis E.R."/>
            <person name="Wilson R.K."/>
        </authorList>
    </citation>
    <scope>NUCLEOTIDE SEQUENCE [LARGE SCALE GENOMIC DNA]</scope>
    <source>
        <strain evidence="10 11">DSM 13275</strain>
    </source>
</reference>
<comment type="subcellular location">
    <subcellularLocation>
        <location evidence="2">Membrane</location>
    </subcellularLocation>
</comment>
<dbReference type="GO" id="GO:0004721">
    <property type="term" value="F:phosphoprotein phosphatase activity"/>
    <property type="evidence" value="ECO:0007669"/>
    <property type="project" value="TreeGrafter"/>
</dbReference>
<keyword evidence="4" id="KW-0597">Phosphoprotein</keyword>
<feature type="domain" description="Histidine kinase" evidence="9">
    <location>
        <begin position="205"/>
        <end position="412"/>
    </location>
</feature>
<name>B6FW43_PEPHT</name>
<dbReference type="PROSITE" id="PS50109">
    <property type="entry name" value="HIS_KIN"/>
    <property type="match status" value="1"/>
</dbReference>
<dbReference type="GO" id="GO:0005886">
    <property type="term" value="C:plasma membrane"/>
    <property type="evidence" value="ECO:0007669"/>
    <property type="project" value="TreeGrafter"/>
</dbReference>
<feature type="transmembrane region" description="Helical" evidence="8">
    <location>
        <begin position="9"/>
        <end position="31"/>
    </location>
</feature>
<dbReference type="Pfam" id="PF02518">
    <property type="entry name" value="HATPase_c"/>
    <property type="match status" value="1"/>
</dbReference>
<dbReference type="OrthoDB" id="9813151at2"/>
<protein>
    <recommendedName>
        <fullName evidence="3">histidine kinase</fullName>
        <ecNumber evidence="3">2.7.13.3</ecNumber>
    </recommendedName>
</protein>
<dbReference type="AlphaFoldDB" id="B6FW43"/>
<sequence length="412" mass="45915">MIGKLRKKFIAVSVLSTFIVLSVIISGIHVMNYHRIENDADRMLSLIAENDGKMPFGKPKFEMGKKDDFGKRDMIKFSPETPYETRYFSVVIGANGIVERSDTGKIAAIDTESAVQYAKEIYNGNKSSGFEGNYRFLKSEKDGATIITFLDCTRELDGFKSFIVISVIVSAIGLLAVSALIVVASKVILKPVEESYTKQKQFITNAGHEIKTPLTIIDANTEVIEMINGASEWTESIKNQVKRLSSLTADLISLSRMEEESRFEMNDFPISDVVEEECDVFKGMAEIKGKELTSEIEKNLSYNGDEKAIRQLTSILLDNAIKYTDENGTIIVKLRKSGRKINLSVYNTVESITKEDTERMFERFYRADFSRNSETGGYGIGLSIASAIVSAHKGKINAETEDGKSLKINITI</sequence>
<dbReference type="PANTHER" id="PTHR45453">
    <property type="entry name" value="PHOSPHATE REGULON SENSOR PROTEIN PHOR"/>
    <property type="match status" value="1"/>
</dbReference>
<dbReference type="InterPro" id="IPR050351">
    <property type="entry name" value="BphY/WalK/GraS-like"/>
</dbReference>
<feature type="transmembrane region" description="Helical" evidence="8">
    <location>
        <begin position="163"/>
        <end position="189"/>
    </location>
</feature>
<dbReference type="SMART" id="SM00387">
    <property type="entry name" value="HATPase_c"/>
    <property type="match status" value="1"/>
</dbReference>
<dbReference type="InterPro" id="IPR036890">
    <property type="entry name" value="HATPase_C_sf"/>
</dbReference>
<evidence type="ECO:0000256" key="1">
    <source>
        <dbReference type="ARBA" id="ARBA00000085"/>
    </source>
</evidence>
<dbReference type="GO" id="GO:0016036">
    <property type="term" value="P:cellular response to phosphate starvation"/>
    <property type="evidence" value="ECO:0007669"/>
    <property type="project" value="TreeGrafter"/>
</dbReference>
<evidence type="ECO:0000256" key="3">
    <source>
        <dbReference type="ARBA" id="ARBA00012438"/>
    </source>
</evidence>
<keyword evidence="8" id="KW-0812">Transmembrane</keyword>
<evidence type="ECO:0000313" key="11">
    <source>
        <dbReference type="Proteomes" id="UP000003178"/>
    </source>
</evidence>
<evidence type="ECO:0000313" key="10">
    <source>
        <dbReference type="EMBL" id="EEA86240.1"/>
    </source>
</evidence>
<evidence type="ECO:0000256" key="8">
    <source>
        <dbReference type="SAM" id="Phobius"/>
    </source>
</evidence>
<organism evidence="10 11">
    <name type="scientific">Peptacetobacter hiranonis (strain DSM 13275 / JCM 10541 / KCTC 15199 / TO-931)</name>
    <name type="common">Clostridium hiranonis</name>
    <dbReference type="NCBI Taxonomy" id="500633"/>
    <lineage>
        <taxon>Bacteria</taxon>
        <taxon>Bacillati</taxon>
        <taxon>Bacillota</taxon>
        <taxon>Clostridia</taxon>
        <taxon>Peptostreptococcales</taxon>
        <taxon>Peptostreptococcaceae</taxon>
        <taxon>Peptacetobacter</taxon>
    </lineage>
</organism>
<dbReference type="SUPFAM" id="SSF47384">
    <property type="entry name" value="Homodimeric domain of signal transducing histidine kinase"/>
    <property type="match status" value="1"/>
</dbReference>